<evidence type="ECO:0000313" key="3">
    <source>
        <dbReference type="Proteomes" id="UP001202328"/>
    </source>
</evidence>
<dbReference type="InterPro" id="IPR045110">
    <property type="entry name" value="XMAP215"/>
</dbReference>
<keyword evidence="3" id="KW-1185">Reference proteome</keyword>
<evidence type="ECO:0000313" key="2">
    <source>
        <dbReference type="EMBL" id="KAI3908810.1"/>
    </source>
</evidence>
<sequence>MDVTEMGLASSSPWSAIVHGRNKNRCVAVSLMEIARGLMLILRACDDCRLGLEIADAGGHNGCDNVFEDLIDFCKDTGLQSSTAATRNSIIKLIGSFYNFVAPDVKGFMTYVNPALLSTLEAEYENNPFEGAAAAPKITVKAVDLASSATTGGLDGLPRKDIRAKITPTLIKNMGSSDWKVFGSSTTKSSTIQEEEEDKRSVSC</sequence>
<dbReference type="GO" id="GO:0046785">
    <property type="term" value="P:microtubule polymerization"/>
    <property type="evidence" value="ECO:0007669"/>
    <property type="project" value="InterPro"/>
</dbReference>
<gene>
    <name evidence="2" type="ORF">MKW98_029360</name>
</gene>
<feature type="compositionally biased region" description="Polar residues" evidence="1">
    <location>
        <begin position="183"/>
        <end position="192"/>
    </location>
</feature>
<dbReference type="Proteomes" id="UP001202328">
    <property type="component" value="Unassembled WGS sequence"/>
</dbReference>
<dbReference type="GO" id="GO:0051010">
    <property type="term" value="F:microtubule plus-end binding"/>
    <property type="evidence" value="ECO:0007669"/>
    <property type="project" value="InterPro"/>
</dbReference>
<protein>
    <submittedName>
        <fullName evidence="2">Uncharacterized protein</fullName>
    </submittedName>
</protein>
<dbReference type="GO" id="GO:0061863">
    <property type="term" value="F:microtubule plus end polymerase"/>
    <property type="evidence" value="ECO:0007669"/>
    <property type="project" value="InterPro"/>
</dbReference>
<feature type="region of interest" description="Disordered" evidence="1">
    <location>
        <begin position="182"/>
        <end position="204"/>
    </location>
</feature>
<dbReference type="Gene3D" id="1.25.10.10">
    <property type="entry name" value="Leucine-rich Repeat Variant"/>
    <property type="match status" value="1"/>
</dbReference>
<dbReference type="PANTHER" id="PTHR12609">
    <property type="entry name" value="MICROTUBULE ASSOCIATED PROTEIN XMAP215"/>
    <property type="match status" value="1"/>
</dbReference>
<evidence type="ECO:0000256" key="1">
    <source>
        <dbReference type="SAM" id="MobiDB-lite"/>
    </source>
</evidence>
<dbReference type="EMBL" id="JAJJMB010010439">
    <property type="protein sequence ID" value="KAI3908810.1"/>
    <property type="molecule type" value="Genomic_DNA"/>
</dbReference>
<proteinExistence type="predicted"/>
<organism evidence="2 3">
    <name type="scientific">Papaver atlanticum</name>
    <dbReference type="NCBI Taxonomy" id="357466"/>
    <lineage>
        <taxon>Eukaryota</taxon>
        <taxon>Viridiplantae</taxon>
        <taxon>Streptophyta</taxon>
        <taxon>Embryophyta</taxon>
        <taxon>Tracheophyta</taxon>
        <taxon>Spermatophyta</taxon>
        <taxon>Magnoliopsida</taxon>
        <taxon>Ranunculales</taxon>
        <taxon>Papaveraceae</taxon>
        <taxon>Papaveroideae</taxon>
        <taxon>Papaver</taxon>
    </lineage>
</organism>
<reference evidence="2" key="1">
    <citation type="submission" date="2022-04" db="EMBL/GenBank/DDBJ databases">
        <title>A functionally conserved STORR gene fusion in Papaver species that diverged 16.8 million years ago.</title>
        <authorList>
            <person name="Catania T."/>
        </authorList>
    </citation>
    <scope>NUCLEOTIDE SEQUENCE</scope>
    <source>
        <strain evidence="2">S-188037</strain>
    </source>
</reference>
<dbReference type="GO" id="GO:0030951">
    <property type="term" value="P:establishment or maintenance of microtubule cytoskeleton polarity"/>
    <property type="evidence" value="ECO:0007669"/>
    <property type="project" value="InterPro"/>
</dbReference>
<name>A0AAD4SJA0_9MAGN</name>
<dbReference type="InterPro" id="IPR011989">
    <property type="entry name" value="ARM-like"/>
</dbReference>
<dbReference type="AlphaFoldDB" id="A0AAD4SJA0"/>
<comment type="caution">
    <text evidence="2">The sequence shown here is derived from an EMBL/GenBank/DDBJ whole genome shotgun (WGS) entry which is preliminary data.</text>
</comment>
<dbReference type="GO" id="GO:0007051">
    <property type="term" value="P:spindle organization"/>
    <property type="evidence" value="ECO:0007669"/>
    <property type="project" value="InterPro"/>
</dbReference>
<accession>A0AAD4SJA0</accession>